<gene>
    <name evidence="1" type="ORF">NCTC9695_03925</name>
</gene>
<dbReference type="Proteomes" id="UP000275777">
    <property type="component" value="Chromosome"/>
</dbReference>
<accession>A0A3S4I8K3</accession>
<dbReference type="AlphaFoldDB" id="A0A3S4I8K3"/>
<proteinExistence type="predicted"/>
<dbReference type="EMBL" id="LR134182">
    <property type="protein sequence ID" value="VEB43466.1"/>
    <property type="molecule type" value="Genomic_DNA"/>
</dbReference>
<name>A0A3S4I8K3_CHRVL</name>
<reference evidence="1 2" key="1">
    <citation type="submission" date="2018-12" db="EMBL/GenBank/DDBJ databases">
        <authorList>
            <consortium name="Pathogen Informatics"/>
        </authorList>
    </citation>
    <scope>NUCLEOTIDE SEQUENCE [LARGE SCALE GENOMIC DNA]</scope>
    <source>
        <strain evidence="1 2">NCTC9695</strain>
    </source>
</reference>
<sequence>MRLLAWNALRYLKPEGNAWQQGFRFYTYAEDAASPVHPSCCIRTRARRSAASTC</sequence>
<evidence type="ECO:0000313" key="2">
    <source>
        <dbReference type="Proteomes" id="UP000275777"/>
    </source>
</evidence>
<protein>
    <submittedName>
        <fullName evidence="1">Uncharacterized protein</fullName>
    </submittedName>
</protein>
<evidence type="ECO:0000313" key="1">
    <source>
        <dbReference type="EMBL" id="VEB43466.1"/>
    </source>
</evidence>
<organism evidence="1 2">
    <name type="scientific">Chromobacterium violaceum</name>
    <dbReference type="NCBI Taxonomy" id="536"/>
    <lineage>
        <taxon>Bacteria</taxon>
        <taxon>Pseudomonadati</taxon>
        <taxon>Pseudomonadota</taxon>
        <taxon>Betaproteobacteria</taxon>
        <taxon>Neisseriales</taxon>
        <taxon>Chromobacteriaceae</taxon>
        <taxon>Chromobacterium</taxon>
    </lineage>
</organism>